<gene>
    <name evidence="4" type="ORF">BQ2448_1693</name>
</gene>
<dbReference type="Proteomes" id="UP000198372">
    <property type="component" value="Unassembled WGS sequence"/>
</dbReference>
<dbReference type="PANTHER" id="PTHR10334">
    <property type="entry name" value="CYSTEINE-RICH SECRETORY PROTEIN-RELATED"/>
    <property type="match status" value="1"/>
</dbReference>
<feature type="compositionally biased region" description="Polar residues" evidence="1">
    <location>
        <begin position="39"/>
        <end position="67"/>
    </location>
</feature>
<sequence>MRYFTPQTTLCLLVLATSTVALHVANEDDSKSAVEGNLSPRSRANPTDRTSARFQGLQLDSSQNVPNYNVDAERTVSRLSPRHRARGRQRPSDLMKPKNCKHHKKPVPKKLNPVHNCHHHHHKKPDTKSTQRKKTRPEVAPQVAPIRKKPSSSKSGKLTTPSKPMSPAPVPSGKQLPKGPVETAHGGKASEKKGNFWNEVDQTQALALAEINKFRQTHGAAPLETSSKLVHDALAWATECIYKHTPGAFTGQYGEIIAWTSGEIPGNMTEAIELWTSEEKDYNPAKPMYSHFTQIVWKSSVYLGCASNSKCNRPNHKTTITGRGVGKNLEDTVLFICRFIPAGNIMDKDIMNANVQVNLPGKGHRP</sequence>
<evidence type="ECO:0000313" key="4">
    <source>
        <dbReference type="EMBL" id="SCV70299.1"/>
    </source>
</evidence>
<dbReference type="AlphaFoldDB" id="A0A238FBY4"/>
<dbReference type="EMBL" id="FMSP01000005">
    <property type="protein sequence ID" value="SCV70299.1"/>
    <property type="molecule type" value="Genomic_DNA"/>
</dbReference>
<keyword evidence="2" id="KW-0732">Signal</keyword>
<name>A0A238FBY4_9BASI</name>
<feature type="compositionally biased region" description="Polar residues" evidence="1">
    <location>
        <begin position="152"/>
        <end position="163"/>
    </location>
</feature>
<feature type="compositionally biased region" description="Basic residues" evidence="1">
    <location>
        <begin position="80"/>
        <end position="89"/>
    </location>
</feature>
<feature type="compositionally biased region" description="Basic residues" evidence="1">
    <location>
        <begin position="116"/>
        <end position="135"/>
    </location>
</feature>
<dbReference type="InterPro" id="IPR014044">
    <property type="entry name" value="CAP_dom"/>
</dbReference>
<dbReference type="STRING" id="269621.A0A238FBY4"/>
<dbReference type="PRINTS" id="PR00837">
    <property type="entry name" value="V5TPXLIKE"/>
</dbReference>
<feature type="chain" id="PRO_5012466719" evidence="2">
    <location>
        <begin position="22"/>
        <end position="366"/>
    </location>
</feature>
<evidence type="ECO:0000256" key="2">
    <source>
        <dbReference type="SAM" id="SignalP"/>
    </source>
</evidence>
<reference evidence="5" key="1">
    <citation type="submission" date="2016-09" db="EMBL/GenBank/DDBJ databases">
        <authorList>
            <person name="Jeantristanb JTB J.-T."/>
            <person name="Ricardo R."/>
        </authorList>
    </citation>
    <scope>NUCLEOTIDE SEQUENCE [LARGE SCALE GENOMIC DNA]</scope>
</reference>
<feature type="signal peptide" evidence="2">
    <location>
        <begin position="1"/>
        <end position="21"/>
    </location>
</feature>
<dbReference type="InterPro" id="IPR001283">
    <property type="entry name" value="CRISP-related"/>
</dbReference>
<dbReference type="InterPro" id="IPR035940">
    <property type="entry name" value="CAP_sf"/>
</dbReference>
<dbReference type="Pfam" id="PF00188">
    <property type="entry name" value="CAP"/>
    <property type="match status" value="1"/>
</dbReference>
<dbReference type="Gene3D" id="3.40.33.10">
    <property type="entry name" value="CAP"/>
    <property type="match status" value="1"/>
</dbReference>
<dbReference type="OrthoDB" id="337038at2759"/>
<feature type="domain" description="SCP" evidence="3">
    <location>
        <begin position="202"/>
        <end position="347"/>
    </location>
</feature>
<evidence type="ECO:0000313" key="5">
    <source>
        <dbReference type="Proteomes" id="UP000198372"/>
    </source>
</evidence>
<evidence type="ECO:0000256" key="1">
    <source>
        <dbReference type="SAM" id="MobiDB-lite"/>
    </source>
</evidence>
<keyword evidence="5" id="KW-1185">Reference proteome</keyword>
<organism evidence="4 5">
    <name type="scientific">Microbotryum intermedium</name>
    <dbReference type="NCBI Taxonomy" id="269621"/>
    <lineage>
        <taxon>Eukaryota</taxon>
        <taxon>Fungi</taxon>
        <taxon>Dikarya</taxon>
        <taxon>Basidiomycota</taxon>
        <taxon>Pucciniomycotina</taxon>
        <taxon>Microbotryomycetes</taxon>
        <taxon>Microbotryales</taxon>
        <taxon>Microbotryaceae</taxon>
        <taxon>Microbotryum</taxon>
    </lineage>
</organism>
<protein>
    <submittedName>
        <fullName evidence="4">BQ2448_1693 protein</fullName>
    </submittedName>
</protein>
<dbReference type="SMART" id="SM00198">
    <property type="entry name" value="SCP"/>
    <property type="match status" value="1"/>
</dbReference>
<evidence type="ECO:0000259" key="3">
    <source>
        <dbReference type="SMART" id="SM00198"/>
    </source>
</evidence>
<accession>A0A238FBY4</accession>
<proteinExistence type="predicted"/>
<dbReference type="SUPFAM" id="SSF55797">
    <property type="entry name" value="PR-1-like"/>
    <property type="match status" value="1"/>
</dbReference>
<feature type="compositionally biased region" description="Basic residues" evidence="1">
    <location>
        <begin position="98"/>
        <end position="108"/>
    </location>
</feature>
<feature type="region of interest" description="Disordered" evidence="1">
    <location>
        <begin position="28"/>
        <end position="196"/>
    </location>
</feature>